<evidence type="ECO:0000313" key="9">
    <source>
        <dbReference type="EMBL" id="CAB3267907.1"/>
    </source>
</evidence>
<evidence type="ECO:0000259" key="8">
    <source>
        <dbReference type="Pfam" id="PF01529"/>
    </source>
</evidence>
<keyword evidence="6 7" id="KW-0012">Acyltransferase</keyword>
<keyword evidence="2 7" id="KW-0808">Transferase</keyword>
<feature type="transmembrane region" description="Helical" evidence="7">
    <location>
        <begin position="139"/>
        <end position="162"/>
    </location>
</feature>
<gene>
    <name evidence="9" type="primary">Zdhhc6</name>
</gene>
<dbReference type="AlphaFoldDB" id="A0A6F9DWT1"/>
<protein>
    <recommendedName>
        <fullName evidence="7">Palmitoyltransferase</fullName>
        <ecNumber evidence="7">2.3.1.225</ecNumber>
    </recommendedName>
</protein>
<comment type="catalytic activity">
    <reaction evidence="7">
        <text>L-cysteinyl-[protein] + hexadecanoyl-CoA = S-hexadecanoyl-L-cysteinyl-[protein] + CoA</text>
        <dbReference type="Rhea" id="RHEA:36683"/>
        <dbReference type="Rhea" id="RHEA-COMP:10131"/>
        <dbReference type="Rhea" id="RHEA-COMP:11032"/>
        <dbReference type="ChEBI" id="CHEBI:29950"/>
        <dbReference type="ChEBI" id="CHEBI:57287"/>
        <dbReference type="ChEBI" id="CHEBI:57379"/>
        <dbReference type="ChEBI" id="CHEBI:74151"/>
        <dbReference type="EC" id="2.3.1.225"/>
    </reaction>
</comment>
<dbReference type="PANTHER" id="PTHR12246">
    <property type="entry name" value="PALMITOYLTRANSFERASE ZDHHC16"/>
    <property type="match status" value="1"/>
</dbReference>
<name>A0A6F9DWT1_9ASCI</name>
<dbReference type="InterPro" id="IPR039859">
    <property type="entry name" value="PFA4/ZDH16/20/ERF2-like"/>
</dbReference>
<feature type="domain" description="Palmitoyltransferase DHHC" evidence="8">
    <location>
        <begin position="92"/>
        <end position="224"/>
    </location>
</feature>
<evidence type="ECO:0000256" key="1">
    <source>
        <dbReference type="ARBA" id="ARBA00004141"/>
    </source>
</evidence>
<accession>A0A6F9DWT1</accession>
<feature type="transmembrane region" description="Helical" evidence="7">
    <location>
        <begin position="53"/>
        <end position="72"/>
    </location>
</feature>
<comment type="similarity">
    <text evidence="7">Belongs to the DHHC palmitoyltransferase family.</text>
</comment>
<dbReference type="Pfam" id="PF01529">
    <property type="entry name" value="DHHC"/>
    <property type="match status" value="1"/>
</dbReference>
<evidence type="ECO:0000256" key="6">
    <source>
        <dbReference type="ARBA" id="ARBA00023315"/>
    </source>
</evidence>
<dbReference type="GO" id="GO:0016020">
    <property type="term" value="C:membrane"/>
    <property type="evidence" value="ECO:0007669"/>
    <property type="project" value="UniProtKB-SubCell"/>
</dbReference>
<comment type="domain">
    <text evidence="7">The DHHC domain is required for palmitoyltransferase activity.</text>
</comment>
<comment type="subcellular location">
    <subcellularLocation>
        <location evidence="1">Membrane</location>
        <topology evidence="1">Multi-pass membrane protein</topology>
    </subcellularLocation>
</comment>
<sequence>MGWITSVKSLGRLIHFGPLIALFIVFTCYTVAIVDSMVWLWPPRNSLLGKCNVLLLTFWLALILGNFFRAILKGPGYVSKHWAPEKESDKQFLQFCKICQGYKPPRAHHCRICKRCVLKMDHHCPWINNCCGHFNHTNFIMFVFFAPIGCFHAFLVYCATVWKQLFHRSEYLSTAYYPVNFTLNAFIVNLFATGLALGTTFAVGFLFYHQVKSVWRNCTGIEQWIVEKAEDRRDINNEPDFVYPYDLGVKQNLLQVVNMSCGPRGDGITWPVVEGCDQYTLTVEQLQQKLWKRERMVKYIATREYSGRWFPCTQGFCTCIRFPCTDEPRIPLQKGDIVIVSRGNKYWLYGDKSIPDKLVKSGVRERGWFPRRCAVAAGHIGQYDNNDKEKVS</sequence>
<keyword evidence="4 7" id="KW-1133">Transmembrane helix</keyword>
<evidence type="ECO:0000256" key="3">
    <source>
        <dbReference type="ARBA" id="ARBA00022692"/>
    </source>
</evidence>
<evidence type="ECO:0000256" key="2">
    <source>
        <dbReference type="ARBA" id="ARBA00022679"/>
    </source>
</evidence>
<proteinExistence type="evidence at transcript level"/>
<evidence type="ECO:0000256" key="7">
    <source>
        <dbReference type="RuleBase" id="RU079119"/>
    </source>
</evidence>
<keyword evidence="5 7" id="KW-0472">Membrane</keyword>
<dbReference type="GO" id="GO:0019706">
    <property type="term" value="F:protein-cysteine S-palmitoyltransferase activity"/>
    <property type="evidence" value="ECO:0007669"/>
    <property type="project" value="UniProtKB-EC"/>
</dbReference>
<reference evidence="9" key="1">
    <citation type="submission" date="2020-04" db="EMBL/GenBank/DDBJ databases">
        <authorList>
            <person name="Neveu A P."/>
        </authorList>
    </citation>
    <scope>NUCLEOTIDE SEQUENCE</scope>
    <source>
        <tissue evidence="9">Whole embryo</tissue>
    </source>
</reference>
<dbReference type="PROSITE" id="PS50216">
    <property type="entry name" value="DHHC"/>
    <property type="match status" value="1"/>
</dbReference>
<dbReference type="InterPro" id="IPR001594">
    <property type="entry name" value="Palmitoyltrfase_DHHC"/>
</dbReference>
<evidence type="ECO:0000256" key="4">
    <source>
        <dbReference type="ARBA" id="ARBA00022989"/>
    </source>
</evidence>
<feature type="transmembrane region" description="Helical" evidence="7">
    <location>
        <begin position="20"/>
        <end position="41"/>
    </location>
</feature>
<dbReference type="EC" id="2.3.1.225" evidence="7"/>
<organism evidence="9">
    <name type="scientific">Phallusia mammillata</name>
    <dbReference type="NCBI Taxonomy" id="59560"/>
    <lineage>
        <taxon>Eukaryota</taxon>
        <taxon>Metazoa</taxon>
        <taxon>Chordata</taxon>
        <taxon>Tunicata</taxon>
        <taxon>Ascidiacea</taxon>
        <taxon>Phlebobranchia</taxon>
        <taxon>Ascidiidae</taxon>
        <taxon>Phallusia</taxon>
    </lineage>
</organism>
<dbReference type="EMBL" id="LR792045">
    <property type="protein sequence ID" value="CAB3267907.1"/>
    <property type="molecule type" value="mRNA"/>
</dbReference>
<evidence type="ECO:0000256" key="5">
    <source>
        <dbReference type="ARBA" id="ARBA00023136"/>
    </source>
</evidence>
<keyword evidence="3 7" id="KW-0812">Transmembrane</keyword>
<feature type="transmembrane region" description="Helical" evidence="7">
    <location>
        <begin position="183"/>
        <end position="208"/>
    </location>
</feature>